<dbReference type="InterPro" id="IPR021456">
    <property type="entry name" value="DUF3107"/>
</dbReference>
<dbReference type="Proteomes" id="UP000248606">
    <property type="component" value="Unassembled WGS sequence"/>
</dbReference>
<dbReference type="EMBL" id="QFOZ01000003">
    <property type="protein sequence ID" value="PZP89287.1"/>
    <property type="molecule type" value="Genomic_DNA"/>
</dbReference>
<accession>A0A2W5IE73</accession>
<reference evidence="1 2" key="1">
    <citation type="submission" date="2017-08" db="EMBL/GenBank/DDBJ databases">
        <title>Infants hospitalized years apart are colonized by the same room-sourced microbial strains.</title>
        <authorList>
            <person name="Brooks B."/>
            <person name="Olm M.R."/>
            <person name="Firek B.A."/>
            <person name="Baker R."/>
            <person name="Thomas B.C."/>
            <person name="Morowitz M.J."/>
            <person name="Banfield J.F."/>
        </authorList>
    </citation>
    <scope>NUCLEOTIDE SEQUENCE [LARGE SCALE GENOMIC DNA]</scope>
    <source>
        <strain evidence="1">S2_006_000_R1_57</strain>
    </source>
</reference>
<name>A0A2W5IE73_9ACTN</name>
<sequence>MAVTIKITLQDTPVQISAQVDDGAALVAQVKETLATQSGVVDFTDVKKNQYVISGAKIAAVEVSAEENHKVGFIN</sequence>
<protein>
    <recommendedName>
        <fullName evidence="3">DUF3107 domain-containing protein</fullName>
    </recommendedName>
</protein>
<dbReference type="RefSeq" id="WP_290598900.1">
    <property type="nucleotide sequence ID" value="NZ_CAKZIO010000014.1"/>
</dbReference>
<evidence type="ECO:0000313" key="1">
    <source>
        <dbReference type="EMBL" id="PZP89287.1"/>
    </source>
</evidence>
<proteinExistence type="predicted"/>
<dbReference type="AlphaFoldDB" id="A0A2W5IE73"/>
<gene>
    <name evidence="1" type="ORF">DI579_03575</name>
</gene>
<dbReference type="Pfam" id="PF11305">
    <property type="entry name" value="DUF3107"/>
    <property type="match status" value="1"/>
</dbReference>
<organism evidence="1 2">
    <name type="scientific">Lawsonella clevelandensis</name>
    <dbReference type="NCBI Taxonomy" id="1528099"/>
    <lineage>
        <taxon>Bacteria</taxon>
        <taxon>Bacillati</taxon>
        <taxon>Actinomycetota</taxon>
        <taxon>Actinomycetes</taxon>
        <taxon>Mycobacteriales</taxon>
        <taxon>Lawsonellaceae</taxon>
        <taxon>Lawsonella</taxon>
    </lineage>
</organism>
<comment type="caution">
    <text evidence="1">The sequence shown here is derived from an EMBL/GenBank/DDBJ whole genome shotgun (WGS) entry which is preliminary data.</text>
</comment>
<evidence type="ECO:0008006" key="3">
    <source>
        <dbReference type="Google" id="ProtNLM"/>
    </source>
</evidence>
<evidence type="ECO:0000313" key="2">
    <source>
        <dbReference type="Proteomes" id="UP000248606"/>
    </source>
</evidence>